<sequence>MSTRLGLALHDVADAAAHASAFGDPDDGTTVATVHRLASRVRRRRATRAAGTVTVAASAAGAVVLVGPQLTADLSPAADPDADPGTCRSSVATLPSGADDTLGVDLGFAAADGTETVGGPGNDGGVGTWQADSIDLVVAVSELPAATTDPSRLRFLVTRKEVVVATAQQPVDHAPTPSGQLLAEMYGTDRPPVDDPGTTLHALRGSETFWTQSLVDGGPGPIAQRTPMGLAACDGSGPLLPGEYDVWVTAVDAAGTAHGAAGPWELTVAPAERRLDARLPDGFPRDVPLIGGRLVAAHPHGAGWAAEVAADGEDRGRVAWDLLADAQAESLDEPVTVPPDPLSGATFWAGYHVDDWLVDAIPSRTADGEPSVVYVLRPGPDVRP</sequence>
<evidence type="ECO:0000313" key="2">
    <source>
        <dbReference type="Proteomes" id="UP000677804"/>
    </source>
</evidence>
<proteinExistence type="predicted"/>
<reference evidence="1 2" key="1">
    <citation type="submission" date="2021-05" db="EMBL/GenBank/DDBJ databases">
        <title>Novel species in genus Cellulomonas.</title>
        <authorList>
            <person name="Zhang G."/>
        </authorList>
    </citation>
    <scope>NUCLEOTIDE SEQUENCE [LARGE SCALE GENOMIC DNA]</scope>
    <source>
        <strain evidence="2">zg-ZUI222</strain>
    </source>
</reference>
<organism evidence="1 2">
    <name type="scientific">Cellulomonas wangleii</name>
    <dbReference type="NCBI Taxonomy" id="2816956"/>
    <lineage>
        <taxon>Bacteria</taxon>
        <taxon>Bacillati</taxon>
        <taxon>Actinomycetota</taxon>
        <taxon>Actinomycetes</taxon>
        <taxon>Micrococcales</taxon>
        <taxon>Cellulomonadaceae</taxon>
        <taxon>Cellulomonas</taxon>
    </lineage>
</organism>
<accession>A0ABX8D739</accession>
<evidence type="ECO:0000313" key="1">
    <source>
        <dbReference type="EMBL" id="QVI61572.1"/>
    </source>
</evidence>
<dbReference type="RefSeq" id="WP_207339150.1">
    <property type="nucleotide sequence ID" value="NZ_CP074405.1"/>
</dbReference>
<dbReference type="EMBL" id="CP074405">
    <property type="protein sequence ID" value="QVI61572.1"/>
    <property type="molecule type" value="Genomic_DNA"/>
</dbReference>
<protein>
    <submittedName>
        <fullName evidence="1">Uncharacterized protein</fullName>
    </submittedName>
</protein>
<dbReference type="Proteomes" id="UP000677804">
    <property type="component" value="Chromosome"/>
</dbReference>
<gene>
    <name evidence="1" type="ORF">KG103_14000</name>
</gene>
<name>A0ABX8D739_9CELL</name>
<keyword evidence="2" id="KW-1185">Reference proteome</keyword>